<dbReference type="GO" id="GO:0046872">
    <property type="term" value="F:metal ion binding"/>
    <property type="evidence" value="ECO:0007669"/>
    <property type="project" value="InterPro"/>
</dbReference>
<accession>A0A7W8DM41</accession>
<dbReference type="InterPro" id="IPR036163">
    <property type="entry name" value="HMA_dom_sf"/>
</dbReference>
<name>A0A7W8DM41_9BACT</name>
<dbReference type="SUPFAM" id="SSF55008">
    <property type="entry name" value="HMA, heavy metal-associated domain"/>
    <property type="match status" value="1"/>
</dbReference>
<evidence type="ECO:0000256" key="1">
    <source>
        <dbReference type="SAM" id="SignalP"/>
    </source>
</evidence>
<evidence type="ECO:0000313" key="3">
    <source>
        <dbReference type="Proteomes" id="UP000590740"/>
    </source>
</evidence>
<dbReference type="Gene3D" id="3.30.70.100">
    <property type="match status" value="1"/>
</dbReference>
<dbReference type="EMBL" id="JACHIG010000012">
    <property type="protein sequence ID" value="MBB5034832.1"/>
    <property type="molecule type" value="Genomic_DNA"/>
</dbReference>
<feature type="signal peptide" evidence="1">
    <location>
        <begin position="1"/>
        <end position="18"/>
    </location>
</feature>
<dbReference type="Proteomes" id="UP000590740">
    <property type="component" value="Unassembled WGS sequence"/>
</dbReference>
<gene>
    <name evidence="2" type="ORF">HNQ65_004440</name>
</gene>
<dbReference type="RefSeq" id="WP_184343013.1">
    <property type="nucleotide sequence ID" value="NZ_JACHIG010000012.1"/>
</dbReference>
<proteinExistence type="predicted"/>
<reference evidence="2 3" key="1">
    <citation type="submission" date="2020-08" db="EMBL/GenBank/DDBJ databases">
        <title>Genomic Encyclopedia of Type Strains, Phase IV (KMG-IV): sequencing the most valuable type-strain genomes for metagenomic binning, comparative biology and taxonomic classification.</title>
        <authorList>
            <person name="Goeker M."/>
        </authorList>
    </citation>
    <scope>NUCLEOTIDE SEQUENCE [LARGE SCALE GENOMIC DNA]</scope>
    <source>
        <strain evidence="2 3">DSM 12252</strain>
    </source>
</reference>
<comment type="caution">
    <text evidence="2">The sequence shown here is derived from an EMBL/GenBank/DDBJ whole genome shotgun (WGS) entry which is preliminary data.</text>
</comment>
<sequence length="172" mass="17422">MKLITLLSVFAIAASVRAETTLVMTGVHNCCKSCTNGIIKAASSLSDVTVTPEGKTVTIVSKKKGDAKKAAEAIIAAGYYGKIEGEESASKSASKPAAAAKSEAKMTKATVSGVHLCCKKCEVAAADAVKTVAGITKSDIVAKATSFTVEGEFTKSELASALNAAGFAGDIK</sequence>
<organism evidence="2 3">
    <name type="scientific">Prosthecobacter vanneervenii</name>
    <dbReference type="NCBI Taxonomy" id="48466"/>
    <lineage>
        <taxon>Bacteria</taxon>
        <taxon>Pseudomonadati</taxon>
        <taxon>Verrucomicrobiota</taxon>
        <taxon>Verrucomicrobiia</taxon>
        <taxon>Verrucomicrobiales</taxon>
        <taxon>Verrucomicrobiaceae</taxon>
        <taxon>Prosthecobacter</taxon>
    </lineage>
</organism>
<feature type="chain" id="PRO_5030590723" evidence="1">
    <location>
        <begin position="19"/>
        <end position="172"/>
    </location>
</feature>
<evidence type="ECO:0000313" key="2">
    <source>
        <dbReference type="EMBL" id="MBB5034832.1"/>
    </source>
</evidence>
<protein>
    <submittedName>
        <fullName evidence="2">Copper chaperone CopZ</fullName>
    </submittedName>
</protein>
<keyword evidence="1" id="KW-0732">Signal</keyword>
<keyword evidence="3" id="KW-1185">Reference proteome</keyword>
<dbReference type="AlphaFoldDB" id="A0A7W8DM41"/>